<sequence>MAERAISLSICDLFGLQLVAPRLLSLSDARANSCVQMGEYLHITACGIRRLAEKIPPGRKLIFASLIGMLSLSTLFRACSCVSLNTFQFVLRKFHLDFCVPALHRCKRVDGYERRQMIRADVSEYFHCDRLAEIC</sequence>
<dbReference type="EMBL" id="BLXT01007673">
    <property type="protein sequence ID" value="GFO41273.1"/>
    <property type="molecule type" value="Genomic_DNA"/>
</dbReference>
<comment type="caution">
    <text evidence="1">The sequence shown here is derived from an EMBL/GenBank/DDBJ whole genome shotgun (WGS) entry which is preliminary data.</text>
</comment>
<accession>A0AAV4DB46</accession>
<organism evidence="1 2">
    <name type="scientific">Plakobranchus ocellatus</name>
    <dbReference type="NCBI Taxonomy" id="259542"/>
    <lineage>
        <taxon>Eukaryota</taxon>
        <taxon>Metazoa</taxon>
        <taxon>Spiralia</taxon>
        <taxon>Lophotrochozoa</taxon>
        <taxon>Mollusca</taxon>
        <taxon>Gastropoda</taxon>
        <taxon>Heterobranchia</taxon>
        <taxon>Euthyneura</taxon>
        <taxon>Panpulmonata</taxon>
        <taxon>Sacoglossa</taxon>
        <taxon>Placobranchoidea</taxon>
        <taxon>Plakobranchidae</taxon>
        <taxon>Plakobranchus</taxon>
    </lineage>
</organism>
<protein>
    <submittedName>
        <fullName evidence="1">Uncharacterized protein</fullName>
    </submittedName>
</protein>
<proteinExistence type="predicted"/>
<keyword evidence="2" id="KW-1185">Reference proteome</keyword>
<dbReference type="AlphaFoldDB" id="A0AAV4DB46"/>
<reference evidence="1 2" key="1">
    <citation type="journal article" date="2021" name="Elife">
        <title>Chloroplast acquisition without the gene transfer in kleptoplastic sea slugs, Plakobranchus ocellatus.</title>
        <authorList>
            <person name="Maeda T."/>
            <person name="Takahashi S."/>
            <person name="Yoshida T."/>
            <person name="Shimamura S."/>
            <person name="Takaki Y."/>
            <person name="Nagai Y."/>
            <person name="Toyoda A."/>
            <person name="Suzuki Y."/>
            <person name="Arimoto A."/>
            <person name="Ishii H."/>
            <person name="Satoh N."/>
            <person name="Nishiyama T."/>
            <person name="Hasebe M."/>
            <person name="Maruyama T."/>
            <person name="Minagawa J."/>
            <person name="Obokata J."/>
            <person name="Shigenobu S."/>
        </authorList>
    </citation>
    <scope>NUCLEOTIDE SEQUENCE [LARGE SCALE GENOMIC DNA]</scope>
</reference>
<evidence type="ECO:0000313" key="2">
    <source>
        <dbReference type="Proteomes" id="UP000735302"/>
    </source>
</evidence>
<name>A0AAV4DB46_9GAST</name>
<gene>
    <name evidence="1" type="ORF">PoB_006777800</name>
</gene>
<evidence type="ECO:0000313" key="1">
    <source>
        <dbReference type="EMBL" id="GFO41273.1"/>
    </source>
</evidence>
<dbReference type="Proteomes" id="UP000735302">
    <property type="component" value="Unassembled WGS sequence"/>
</dbReference>